<comment type="similarity">
    <text evidence="1">Belongs to the peptidase C48 family.</text>
</comment>
<feature type="compositionally biased region" description="Basic and acidic residues" evidence="6">
    <location>
        <begin position="129"/>
        <end position="139"/>
    </location>
</feature>
<dbReference type="InterPro" id="IPR003653">
    <property type="entry name" value="Peptidase_C48_C"/>
</dbReference>
<dbReference type="PROSITE" id="PS50600">
    <property type="entry name" value="ULP_PROTEASE"/>
    <property type="match status" value="1"/>
</dbReference>
<dbReference type="Gene3D" id="1.10.418.20">
    <property type="match status" value="1"/>
</dbReference>
<dbReference type="InterPro" id="IPR038765">
    <property type="entry name" value="Papain-like_cys_pep_sf"/>
</dbReference>
<dbReference type="GO" id="GO:0006508">
    <property type="term" value="P:proteolysis"/>
    <property type="evidence" value="ECO:0007669"/>
    <property type="project" value="UniProtKB-KW"/>
</dbReference>
<keyword evidence="9" id="KW-1185">Reference proteome</keyword>
<evidence type="ECO:0000256" key="2">
    <source>
        <dbReference type="ARBA" id="ARBA00022670"/>
    </source>
</evidence>
<dbReference type="STRING" id="35608.A0A2U1KY16"/>
<comment type="caution">
    <text evidence="8">The sequence shown here is derived from an EMBL/GenBank/DDBJ whole genome shotgun (WGS) entry which is preliminary data.</text>
</comment>
<dbReference type="EMBL" id="PKPP01012941">
    <property type="protein sequence ID" value="PWA41647.1"/>
    <property type="molecule type" value="Genomic_DNA"/>
</dbReference>
<keyword evidence="3" id="KW-0833">Ubl conjugation pathway</keyword>
<evidence type="ECO:0000259" key="7">
    <source>
        <dbReference type="PROSITE" id="PS50600"/>
    </source>
</evidence>
<evidence type="ECO:0000256" key="5">
    <source>
        <dbReference type="ARBA" id="ARBA00057729"/>
    </source>
</evidence>
<proteinExistence type="inferred from homology"/>
<evidence type="ECO:0000313" key="9">
    <source>
        <dbReference type="Proteomes" id="UP000245207"/>
    </source>
</evidence>
<dbReference type="Pfam" id="PF25352">
    <property type="entry name" value="PH_ULP"/>
    <property type="match status" value="1"/>
</dbReference>
<comment type="function">
    <text evidence="5">Protease that catalyzes two essential functions in the SUMO pathway: processing of full-length SUMOs to their mature forms and deconjugation of SUMO from targeted proteins.</text>
</comment>
<feature type="compositionally biased region" description="Basic and acidic residues" evidence="6">
    <location>
        <begin position="99"/>
        <end position="108"/>
    </location>
</feature>
<evidence type="ECO:0000256" key="3">
    <source>
        <dbReference type="ARBA" id="ARBA00022786"/>
    </source>
</evidence>
<dbReference type="Pfam" id="PF02902">
    <property type="entry name" value="Peptidase_C48"/>
    <property type="match status" value="1"/>
</dbReference>
<dbReference type="PANTHER" id="PTHR47764:SF7">
    <property type="entry name" value="ULP1 PROTEASE FAMILY, C-TERMINAL CATALYTIC DOMAIN-CONTAINING PROTEIN-RELATED"/>
    <property type="match status" value="1"/>
</dbReference>
<dbReference type="Proteomes" id="UP000245207">
    <property type="component" value="Unassembled WGS sequence"/>
</dbReference>
<evidence type="ECO:0000256" key="4">
    <source>
        <dbReference type="ARBA" id="ARBA00022801"/>
    </source>
</evidence>
<evidence type="ECO:0000313" key="8">
    <source>
        <dbReference type="EMBL" id="PWA41647.1"/>
    </source>
</evidence>
<feature type="region of interest" description="Disordered" evidence="6">
    <location>
        <begin position="90"/>
        <end position="139"/>
    </location>
</feature>
<keyword evidence="2 8" id="KW-0645">Protease</keyword>
<dbReference type="SUPFAM" id="SSF54001">
    <property type="entry name" value="Cysteine proteinases"/>
    <property type="match status" value="1"/>
</dbReference>
<dbReference type="FunFam" id="3.30.310.130:FF:000006">
    <property type="entry name" value="Probable ubiquitin-like-specific protease 2B"/>
    <property type="match status" value="1"/>
</dbReference>
<keyword evidence="4" id="KW-0378">Hydrolase</keyword>
<feature type="compositionally biased region" description="Polar residues" evidence="6">
    <location>
        <begin position="114"/>
        <end position="128"/>
    </location>
</feature>
<dbReference type="OrthoDB" id="442460at2759"/>
<accession>A0A2U1KY16</accession>
<dbReference type="PANTHER" id="PTHR47764">
    <property type="entry name" value="UBIQUITIN-LIKE-SPECIFIC PROTEASE 2B-RELATED"/>
    <property type="match status" value="1"/>
</dbReference>
<organism evidence="8 9">
    <name type="scientific">Artemisia annua</name>
    <name type="common">Sweet wormwood</name>
    <dbReference type="NCBI Taxonomy" id="35608"/>
    <lineage>
        <taxon>Eukaryota</taxon>
        <taxon>Viridiplantae</taxon>
        <taxon>Streptophyta</taxon>
        <taxon>Embryophyta</taxon>
        <taxon>Tracheophyta</taxon>
        <taxon>Spermatophyta</taxon>
        <taxon>Magnoliopsida</taxon>
        <taxon>eudicotyledons</taxon>
        <taxon>Gunneridae</taxon>
        <taxon>Pentapetalae</taxon>
        <taxon>asterids</taxon>
        <taxon>campanulids</taxon>
        <taxon>Asterales</taxon>
        <taxon>Asteraceae</taxon>
        <taxon>Asteroideae</taxon>
        <taxon>Anthemideae</taxon>
        <taxon>Artemisiinae</taxon>
        <taxon>Artemisia</taxon>
    </lineage>
</organism>
<reference evidence="8 9" key="1">
    <citation type="journal article" date="2018" name="Mol. Plant">
        <title>The genome of Artemisia annua provides insight into the evolution of Asteraceae family and artemisinin biosynthesis.</title>
        <authorList>
            <person name="Shen Q."/>
            <person name="Zhang L."/>
            <person name="Liao Z."/>
            <person name="Wang S."/>
            <person name="Yan T."/>
            <person name="Shi P."/>
            <person name="Liu M."/>
            <person name="Fu X."/>
            <person name="Pan Q."/>
            <person name="Wang Y."/>
            <person name="Lv Z."/>
            <person name="Lu X."/>
            <person name="Zhang F."/>
            <person name="Jiang W."/>
            <person name="Ma Y."/>
            <person name="Chen M."/>
            <person name="Hao X."/>
            <person name="Li L."/>
            <person name="Tang Y."/>
            <person name="Lv G."/>
            <person name="Zhou Y."/>
            <person name="Sun X."/>
            <person name="Brodelius P.E."/>
            <person name="Rose J.K.C."/>
            <person name="Tang K."/>
        </authorList>
    </citation>
    <scope>NUCLEOTIDE SEQUENCE [LARGE SCALE GENOMIC DNA]</scope>
    <source>
        <strain evidence="9">cv. Huhao1</strain>
        <tissue evidence="8">Leaf</tissue>
    </source>
</reference>
<dbReference type="Gene3D" id="3.30.310.130">
    <property type="entry name" value="Ubiquitin-related"/>
    <property type="match status" value="1"/>
</dbReference>
<sequence>MGTLLSTKKFDSFVFDESAEEEENTTRWKSLSLKKKPKSKLTDPVVDNYAFLKAFAGGSVSKGKKVRNETVIVDDVDDTVKERIVRSDAALQSSSSNHNLKDLSKSNCHDPCTSYAQESRNASSTQKAATDRKAPDRSQKFRLTDSELVSIISDDDDDNLSRMSSNDFAEAAGSSGDPIPGQEEISSREMGPSVVVYPEHVTYGGNYYPVATLSFFCSFGRLYVSEKAGAMEYLILEWKTVDIISIESRWSDTPETANICLRIKSEHPKVVTSGQNSGILEVEFSVFDLDWVSTQDKIKSLDAQYIEKWDVDLDSYESFEGITYLEGECDSISISKRDFQLLQPEKFINDTIVDFYVEHLKKIKPADARVHFFNSFFFRKLADFDENRSQSIDAKGAFQRVRKWTKKLNIFQMDYIFIPVNFRLHWSLIVICHPGEVVNFTDDELASSLKVPCILHLDSIKGSHRGLEKCITCYLWEEWKERNNDAAEDIFAKFMNLRFLRVEAPQQQNSYDCALFMLHYMELFVKQAPIYFSPLNNFINKDWFYPIEASLKRARIKRMIFELAKTNVQHSSSLGCSDKSSYELKDENDDEADVEILLETCNTKEANCENTSGDDAPIMVEPLKSEPMNDDDMGINYMDSNINKEGVQSHCEEFSGSGDNEQDLLQMVLYDPSIDVSPIREIDATEHIEDIDKQEGVARPPETNNIDPIVTCINKSLNSLQLRENATSSGDDDVHEALMVDDDSDDDVRETCVVEDIDSDDEAQFLLGIGPAFQKPTTSIRKDNHSNLAVSKRRLPVVSSSPKRLKQWFKES</sequence>
<feature type="region of interest" description="Disordered" evidence="6">
    <location>
        <begin position="155"/>
        <end position="188"/>
    </location>
</feature>
<feature type="domain" description="Ubiquitin-like protease family profile" evidence="7">
    <location>
        <begin position="332"/>
        <end position="524"/>
    </location>
</feature>
<protein>
    <submittedName>
        <fullName evidence="8">Ulp1 protease family, C-terminal catalytic domain-containing protein</fullName>
    </submittedName>
</protein>
<gene>
    <name evidence="8" type="ORF">CTI12_AA535410</name>
</gene>
<evidence type="ECO:0000256" key="6">
    <source>
        <dbReference type="SAM" id="MobiDB-lite"/>
    </source>
</evidence>
<evidence type="ECO:0000256" key="1">
    <source>
        <dbReference type="ARBA" id="ARBA00005234"/>
    </source>
</evidence>
<dbReference type="AlphaFoldDB" id="A0A2U1KY16"/>
<name>A0A2U1KY16_ARTAN</name>
<dbReference type="InterPro" id="IPR057375">
    <property type="entry name" value="ULP2A/B_PH"/>
</dbReference>
<dbReference type="GO" id="GO:0008234">
    <property type="term" value="F:cysteine-type peptidase activity"/>
    <property type="evidence" value="ECO:0007669"/>
    <property type="project" value="InterPro"/>
</dbReference>